<dbReference type="Pfam" id="PF05121">
    <property type="entry name" value="GvpK"/>
    <property type="match status" value="1"/>
</dbReference>
<sequence length="96" mass="10290">MRVPADAGAGLGRLVVAVLEILRDLLERQALRRMSAGSLAPDEVERLGQALISLERQFAELRAVLGGDEPSGSRPAMDLAALLNGNQPDTDERRSV</sequence>
<accession>A0ABS4TE69</accession>
<name>A0ABS4TE69_9PSEU</name>
<dbReference type="Proteomes" id="UP001519332">
    <property type="component" value="Unassembled WGS sequence"/>
</dbReference>
<evidence type="ECO:0008006" key="7">
    <source>
        <dbReference type="Google" id="ProtNLM"/>
    </source>
</evidence>
<comment type="caution">
    <text evidence="5">The sequence shown here is derived from an EMBL/GenBank/DDBJ whole genome shotgun (WGS) entry which is preliminary data.</text>
</comment>
<dbReference type="EMBL" id="JAGINW010000001">
    <property type="protein sequence ID" value="MBP2322709.1"/>
    <property type="molecule type" value="Genomic_DNA"/>
</dbReference>
<organism evidence="5 6">
    <name type="scientific">Kibdelosporangium banguiense</name>
    <dbReference type="NCBI Taxonomy" id="1365924"/>
    <lineage>
        <taxon>Bacteria</taxon>
        <taxon>Bacillati</taxon>
        <taxon>Actinomycetota</taxon>
        <taxon>Actinomycetes</taxon>
        <taxon>Pseudonocardiales</taxon>
        <taxon>Pseudonocardiaceae</taxon>
        <taxon>Kibdelosporangium</taxon>
    </lineage>
</organism>
<dbReference type="InterPro" id="IPR007805">
    <property type="entry name" value="GvpK"/>
</dbReference>
<dbReference type="RefSeq" id="WP_209638352.1">
    <property type="nucleotide sequence ID" value="NZ_JAGINW010000001.1"/>
</dbReference>
<comment type="subcellular location">
    <subcellularLocation>
        <location evidence="2">Gas vesicle</location>
    </subcellularLocation>
</comment>
<dbReference type="PANTHER" id="PTHR40137:SF2">
    <property type="entry name" value="PROTEIN GVPK 1"/>
    <property type="match status" value="1"/>
</dbReference>
<keyword evidence="6" id="KW-1185">Reference proteome</keyword>
<evidence type="ECO:0000256" key="4">
    <source>
        <dbReference type="SAM" id="MobiDB-lite"/>
    </source>
</evidence>
<evidence type="ECO:0000313" key="5">
    <source>
        <dbReference type="EMBL" id="MBP2322709.1"/>
    </source>
</evidence>
<protein>
    <recommendedName>
        <fullName evidence="7">Gas vesicle protein K</fullName>
    </recommendedName>
</protein>
<evidence type="ECO:0000313" key="6">
    <source>
        <dbReference type="Proteomes" id="UP001519332"/>
    </source>
</evidence>
<feature type="region of interest" description="Disordered" evidence="4">
    <location>
        <begin position="66"/>
        <end position="96"/>
    </location>
</feature>
<reference evidence="5 6" key="1">
    <citation type="submission" date="2021-03" db="EMBL/GenBank/DDBJ databases">
        <title>Sequencing the genomes of 1000 actinobacteria strains.</title>
        <authorList>
            <person name="Klenk H.-P."/>
        </authorList>
    </citation>
    <scope>NUCLEOTIDE SEQUENCE [LARGE SCALE GENOMIC DNA]</scope>
    <source>
        <strain evidence="5 6">DSM 46670</strain>
    </source>
</reference>
<proteinExistence type="inferred from homology"/>
<evidence type="ECO:0000256" key="1">
    <source>
        <dbReference type="ARBA" id="ARBA00022987"/>
    </source>
</evidence>
<dbReference type="PANTHER" id="PTHR40137">
    <property type="entry name" value="PROTEIN GVPK 1"/>
    <property type="match status" value="1"/>
</dbReference>
<keyword evidence="1" id="KW-0304">Gas vesicle</keyword>
<evidence type="ECO:0000256" key="3">
    <source>
        <dbReference type="ARBA" id="ARBA00035659"/>
    </source>
</evidence>
<evidence type="ECO:0000256" key="2">
    <source>
        <dbReference type="ARBA" id="ARBA00035108"/>
    </source>
</evidence>
<gene>
    <name evidence="5" type="ORF">JOF56_003094</name>
</gene>
<comment type="similarity">
    <text evidence="3">Belongs to the gas vesicle GvpK family.</text>
</comment>